<dbReference type="EMBL" id="SLVV01000009">
    <property type="protein sequence ID" value="TCN23050.1"/>
    <property type="molecule type" value="Genomic_DNA"/>
</dbReference>
<dbReference type="GO" id="GO:0016810">
    <property type="term" value="F:hydrolase activity, acting on carbon-nitrogen (but not peptide) bonds"/>
    <property type="evidence" value="ECO:0007669"/>
    <property type="project" value="InterPro"/>
</dbReference>
<name>A0A4V2RD16_9BACI</name>
<organism evidence="1 2">
    <name type="scientific">Mesobacillus foraminis</name>
    <dbReference type="NCBI Taxonomy" id="279826"/>
    <lineage>
        <taxon>Bacteria</taxon>
        <taxon>Bacillati</taxon>
        <taxon>Bacillota</taxon>
        <taxon>Bacilli</taxon>
        <taxon>Bacillales</taxon>
        <taxon>Bacillaceae</taxon>
        <taxon>Mesobacillus</taxon>
    </lineage>
</organism>
<sequence>MAYIIENAHVLKDGTRKVLSLLIEKDTITSVGPSFRMYKHIRMDAAGYIMTPTHVLLDSFLPLSQPFEVRKAHYLTNFIKKGCTTIITCVAVQREKELEHALKRIRTQLLDCPVDYVIGVRVPASKLTPGLIRRSKKERLPVIFVEVKSISELFSLPWGWIKEAIFPYNSPLVPVFINKEDKSLPKVWAKLMAAEKIPSFRDELEENIPLGMEALKKIGVYPRKSNLHHGGEVSYNFYLQDRETVNMTERELFMSKDSFLEVTLHKGKVIRAGRQISYSPGYGEYLEIITPSFYLTPT</sequence>
<reference evidence="1 2" key="1">
    <citation type="journal article" date="2015" name="Stand. Genomic Sci.">
        <title>Genomic Encyclopedia of Bacterial and Archaeal Type Strains, Phase III: the genomes of soil and plant-associated and newly described type strains.</title>
        <authorList>
            <person name="Whitman W.B."/>
            <person name="Woyke T."/>
            <person name="Klenk H.P."/>
            <person name="Zhou Y."/>
            <person name="Lilburn T.G."/>
            <person name="Beck B.J."/>
            <person name="De Vos P."/>
            <person name="Vandamme P."/>
            <person name="Eisen J.A."/>
            <person name="Garrity G."/>
            <person name="Hugenholtz P."/>
            <person name="Kyrpides N.C."/>
        </authorList>
    </citation>
    <scope>NUCLEOTIDE SEQUENCE [LARGE SCALE GENOMIC DNA]</scope>
    <source>
        <strain evidence="1 2">CV53</strain>
    </source>
</reference>
<dbReference type="SUPFAM" id="SSF51338">
    <property type="entry name" value="Composite domain of metallo-dependent hydrolases"/>
    <property type="match status" value="1"/>
</dbReference>
<keyword evidence="2" id="KW-1185">Reference proteome</keyword>
<evidence type="ECO:0000313" key="2">
    <source>
        <dbReference type="Proteomes" id="UP000295689"/>
    </source>
</evidence>
<dbReference type="AlphaFoldDB" id="A0A4V2RD16"/>
<proteinExistence type="predicted"/>
<protein>
    <submittedName>
        <fullName evidence="1">Uncharacterized protein</fullName>
    </submittedName>
</protein>
<accession>A0A4V2RD16</accession>
<dbReference type="Proteomes" id="UP000295689">
    <property type="component" value="Unassembled WGS sequence"/>
</dbReference>
<dbReference type="RefSeq" id="WP_132008949.1">
    <property type="nucleotide sequence ID" value="NZ_JABUHM010000008.1"/>
</dbReference>
<dbReference type="InterPro" id="IPR011059">
    <property type="entry name" value="Metal-dep_hydrolase_composite"/>
</dbReference>
<comment type="caution">
    <text evidence="1">The sequence shown here is derived from an EMBL/GenBank/DDBJ whole genome shotgun (WGS) entry which is preliminary data.</text>
</comment>
<gene>
    <name evidence="1" type="ORF">EV146_109208</name>
</gene>
<evidence type="ECO:0000313" key="1">
    <source>
        <dbReference type="EMBL" id="TCN23050.1"/>
    </source>
</evidence>